<sequence length="1106" mass="125373">MLKENVNVTTHLPVDQINESHRSRVSQNFRAAKPFLDRKRQRQAVDFDRQFPNKSRDSNSLPIESPDSVTSVKRVPLAEIPVSTPSLQTINGVKPVVGEFSGISCVLNDLSNERTNGVPLDISDPFITPIKQPEFFNTSESFSMPSLLDDDFDDSILQEIDAICEKSAAKDVRKAQNSGIYEETHQNDNSCTHLNASLESVTTNENIRMDISMDLAGDMKSSMEKTDTIQTIKTQNMPDEYSKYLQSLNDQQLEAACGDMSTPLLIVAGPGSGKTSTMVGRVLFLLNEGISPSNILAMTFTTAAASEMRDRIGSIVGKATAKELTISTFHSFSLQLCRSHAEKLERTSEFLIYGHGQQRRAIIEAVRLLENEKSKQNDNACKPVDDSNRMRCLEYLKDKSKKWQKFVTQAKASGKTPAEFRKIGDEIGECQDSWKAIIVDEFQDTSAMQYSLLQILASHNRITIVGDDDQSIFSFNGADISGFDSFRKDFLNYKEIRLTRNYRSTRCIVEAASSLIQHNVKRCQLKNVQTDNSHGSKIIIKECHNEDAQCAFIIDKILEHASNGPASICSYGSIAILYRRQVSGKVFQTAFRERKIPFNIHGVAFYRKKVVRAIIAMLRTTLPGCDDGPYRRVFKAFLLLEKEEKKRVIDHIDKISTIRKCSFISAACDIFGAKISGTFKRSQLTQGRKVLLTLEMISKLVRREPSISAVITSVANMVPQKYLLEQRAVVDFDGGKLLNEDNDLRSVLQYLLADVTDFLSTKFTAAKEEGNVDQDKKGCINVLKAFIDYISERETEHFRTRRHDNENSVTLTTIHQSKGLEWDIVFVAKANETEIPLVHEFNGAVNEKGTSVEEERRLLYVAMTRARKKLFILYVMMDANWQLLQPSRFLKEIPHHLREVQAEQSVQDQHENIPEGTAQFTINLPREENCCETDLVSTDFLNVQLGGAATESMELLEACNGNSFLRRFSVEDRSIISHLFHQWAKKKAFQEPKRLLNKVDFVIDERLRVKKNKHKDVLRALKSCLSSDEAFHYAEYVLRWEKIPADQRAHMIREKQEHFQKLRIENSMGSSAPTSKQIAFLRSLGCTEAPASRLHASRLIEQYKSL</sequence>
<dbReference type="Proteomes" id="UP000829398">
    <property type="component" value="Chromosome 4"/>
</dbReference>
<organism evidence="1 2">
    <name type="scientific">Citrus sinensis</name>
    <name type="common">Sweet orange</name>
    <name type="synonym">Citrus aurantium var. sinensis</name>
    <dbReference type="NCBI Taxonomy" id="2711"/>
    <lineage>
        <taxon>Eukaryota</taxon>
        <taxon>Viridiplantae</taxon>
        <taxon>Streptophyta</taxon>
        <taxon>Embryophyta</taxon>
        <taxon>Tracheophyta</taxon>
        <taxon>Spermatophyta</taxon>
        <taxon>Magnoliopsida</taxon>
        <taxon>eudicotyledons</taxon>
        <taxon>Gunneridae</taxon>
        <taxon>Pentapetalae</taxon>
        <taxon>rosids</taxon>
        <taxon>malvids</taxon>
        <taxon>Sapindales</taxon>
        <taxon>Rutaceae</taxon>
        <taxon>Aurantioideae</taxon>
        <taxon>Citrus</taxon>
    </lineage>
</organism>
<dbReference type="EMBL" id="CM039173">
    <property type="protein sequence ID" value="KAH9770508.1"/>
    <property type="molecule type" value="Genomic_DNA"/>
</dbReference>
<keyword evidence="1" id="KW-0067">ATP-binding</keyword>
<gene>
    <name evidence="1" type="ORF">KPL71_012406</name>
</gene>
<evidence type="ECO:0000313" key="2">
    <source>
        <dbReference type="Proteomes" id="UP000829398"/>
    </source>
</evidence>
<name>A0ACB8LAK4_CITSI</name>
<accession>A0ACB8LAK4</accession>
<keyword evidence="1" id="KW-0547">Nucleotide-binding</keyword>
<comment type="caution">
    <text evidence="1">The sequence shown here is derived from an EMBL/GenBank/DDBJ whole genome shotgun (WGS) entry which is preliminary data.</text>
</comment>
<reference evidence="2" key="1">
    <citation type="journal article" date="2023" name="Hortic. Res.">
        <title>A chromosome-level phased genome enabling allele-level studies in sweet orange: a case study on citrus Huanglongbing tolerance.</title>
        <authorList>
            <person name="Wu B."/>
            <person name="Yu Q."/>
            <person name="Deng Z."/>
            <person name="Duan Y."/>
            <person name="Luo F."/>
            <person name="Gmitter F. Jr."/>
        </authorList>
    </citation>
    <scope>NUCLEOTIDE SEQUENCE [LARGE SCALE GENOMIC DNA]</scope>
    <source>
        <strain evidence="2">cv. Valencia</strain>
    </source>
</reference>
<keyword evidence="1" id="KW-0378">Hydrolase</keyword>
<protein>
    <submittedName>
        <fullName evidence="1">Dna helicase</fullName>
    </submittedName>
</protein>
<keyword evidence="1" id="KW-0347">Helicase</keyword>
<evidence type="ECO:0000313" key="1">
    <source>
        <dbReference type="EMBL" id="KAH9770508.1"/>
    </source>
</evidence>
<keyword evidence="2" id="KW-1185">Reference proteome</keyword>
<proteinExistence type="predicted"/>